<sequence length="238" mass="26219">MRSARLFLAGLASALLASAVLAAPPQAPRSNPPPSTQLQYDVLGRASGFDYSAKGVLDWRLSPQGYEARMEISMPLLGSRVQTSKGSTGPEGLRPERFADQRKNKEKAAQFEREAQRIRFSNNAPEAELMPGAQDRLSLFMQLAGLMRAQPRQEGEVIGFQVAGTGDAEPWRFEVGPLETLALPAGNIEARRLLRAPRKDRDTKVEVWLAPSLGHLPVRLRVTQPDGDMADQRLARRP</sequence>
<reference evidence="2 3" key="1">
    <citation type="submission" date="2020-03" db="EMBL/GenBank/DDBJ databases">
        <title>Hydrogenophaga sp. nov. isolated from cyanobacterial mat.</title>
        <authorList>
            <person name="Thorat V."/>
            <person name="Kirdat K."/>
            <person name="Tiwarekar B."/>
            <person name="Costa E.D."/>
            <person name="Yadav A."/>
        </authorList>
    </citation>
    <scope>NUCLEOTIDE SEQUENCE [LARGE SCALE GENOMIC DNA]</scope>
    <source>
        <strain evidence="2 3">BA0156</strain>
    </source>
</reference>
<gene>
    <name evidence="2" type="ORF">G9Q37_14720</name>
</gene>
<feature type="chain" id="PRO_5026274237" evidence="1">
    <location>
        <begin position="23"/>
        <end position="238"/>
    </location>
</feature>
<dbReference type="AlphaFoldDB" id="A0A6G8IJD1"/>
<dbReference type="RefSeq" id="WP_166228267.1">
    <property type="nucleotide sequence ID" value="NZ_CP049989.1"/>
</dbReference>
<dbReference type="Proteomes" id="UP000503162">
    <property type="component" value="Chromosome"/>
</dbReference>
<evidence type="ECO:0000313" key="2">
    <source>
        <dbReference type="EMBL" id="QIM53317.1"/>
    </source>
</evidence>
<evidence type="ECO:0000313" key="3">
    <source>
        <dbReference type="Proteomes" id="UP000503162"/>
    </source>
</evidence>
<dbReference type="EMBL" id="CP049989">
    <property type="protein sequence ID" value="QIM53317.1"/>
    <property type="molecule type" value="Genomic_DNA"/>
</dbReference>
<keyword evidence="3" id="KW-1185">Reference proteome</keyword>
<dbReference type="KEGG" id="hcz:G9Q37_14720"/>
<evidence type="ECO:0000256" key="1">
    <source>
        <dbReference type="SAM" id="SignalP"/>
    </source>
</evidence>
<dbReference type="Pfam" id="PF11306">
    <property type="entry name" value="DUF3108"/>
    <property type="match status" value="1"/>
</dbReference>
<protein>
    <submittedName>
        <fullName evidence="2">DUF3108 domain-containing protein</fullName>
    </submittedName>
</protein>
<name>A0A6G8IJD1_9BURK</name>
<proteinExistence type="predicted"/>
<keyword evidence="1" id="KW-0732">Signal</keyword>
<accession>A0A6G8IJD1</accession>
<organism evidence="2 3">
    <name type="scientific">Hydrogenophaga crocea</name>
    <dbReference type="NCBI Taxonomy" id="2716225"/>
    <lineage>
        <taxon>Bacteria</taxon>
        <taxon>Pseudomonadati</taxon>
        <taxon>Pseudomonadota</taxon>
        <taxon>Betaproteobacteria</taxon>
        <taxon>Burkholderiales</taxon>
        <taxon>Comamonadaceae</taxon>
        <taxon>Hydrogenophaga</taxon>
    </lineage>
</organism>
<dbReference type="InterPro" id="IPR021457">
    <property type="entry name" value="DUF3108"/>
</dbReference>
<feature type="signal peptide" evidence="1">
    <location>
        <begin position="1"/>
        <end position="22"/>
    </location>
</feature>